<feature type="transmembrane region" description="Helical" evidence="2">
    <location>
        <begin position="63"/>
        <end position="81"/>
    </location>
</feature>
<reference evidence="3" key="1">
    <citation type="submission" date="2020-02" db="EMBL/GenBank/DDBJ databases">
        <authorList>
            <person name="Meier V. D."/>
        </authorList>
    </citation>
    <scope>NUCLEOTIDE SEQUENCE</scope>
    <source>
        <strain evidence="3">AVDCRST_MAG38</strain>
    </source>
</reference>
<feature type="compositionally biased region" description="Polar residues" evidence="1">
    <location>
        <begin position="1"/>
        <end position="10"/>
    </location>
</feature>
<feature type="region of interest" description="Disordered" evidence="1">
    <location>
        <begin position="1"/>
        <end position="33"/>
    </location>
</feature>
<gene>
    <name evidence="3" type="ORF">AVDCRST_MAG38-440</name>
</gene>
<dbReference type="AlphaFoldDB" id="A0A6J4REF0"/>
<organism evidence="3">
    <name type="scientific">uncultured Solirubrobacteraceae bacterium</name>
    <dbReference type="NCBI Taxonomy" id="1162706"/>
    <lineage>
        <taxon>Bacteria</taxon>
        <taxon>Bacillati</taxon>
        <taxon>Actinomycetota</taxon>
        <taxon>Thermoleophilia</taxon>
        <taxon>Solirubrobacterales</taxon>
        <taxon>Solirubrobacteraceae</taxon>
        <taxon>environmental samples</taxon>
    </lineage>
</organism>
<keyword evidence="2" id="KW-1133">Transmembrane helix</keyword>
<evidence type="ECO:0000313" key="3">
    <source>
        <dbReference type="EMBL" id="CAA9463568.1"/>
    </source>
</evidence>
<feature type="transmembrane region" description="Helical" evidence="2">
    <location>
        <begin position="198"/>
        <end position="215"/>
    </location>
</feature>
<dbReference type="PIRSF" id="PIRSF010219">
    <property type="entry name" value="UCP010219"/>
    <property type="match status" value="1"/>
</dbReference>
<sequence>MKLRTASSGVRHNLRMPRTFDTDPSRPPPLAEAVGGPLGMAETSLPAVAFIVAYGVSGSDTDVAAAVAVGLALVLSVARLVKRESPRHALSGLIGVGFAAFIAARSGRAEDFFLPGLLLNAAYAAAFVVSIVVRRPLVGLIVGQLDGSASGWQIDRSRMRAFTKASWMWAGLFVLRLAVQVPLYLAGAVVALGVARTAMGLPLFALAIWLTWLMVRRTPTQAPASAGAAGPGIVP</sequence>
<protein>
    <submittedName>
        <fullName evidence="3">PROBABLE CONSERVED INTEGRAL MEMBRANE ALANINE AND LEUCINE RICH PROTEIN</fullName>
    </submittedName>
</protein>
<dbReference type="Pfam" id="PF11361">
    <property type="entry name" value="DUF3159"/>
    <property type="match status" value="1"/>
</dbReference>
<accession>A0A6J4REF0</accession>
<evidence type="ECO:0000256" key="2">
    <source>
        <dbReference type="SAM" id="Phobius"/>
    </source>
</evidence>
<keyword evidence="2" id="KW-0472">Membrane</keyword>
<name>A0A6J4REF0_9ACTN</name>
<dbReference type="EMBL" id="CADCVJ010000025">
    <property type="protein sequence ID" value="CAA9463568.1"/>
    <property type="molecule type" value="Genomic_DNA"/>
</dbReference>
<keyword evidence="2" id="KW-0812">Transmembrane</keyword>
<feature type="transmembrane region" description="Helical" evidence="2">
    <location>
        <begin position="166"/>
        <end position="192"/>
    </location>
</feature>
<feature type="transmembrane region" description="Helical" evidence="2">
    <location>
        <begin position="88"/>
        <end position="106"/>
    </location>
</feature>
<feature type="transmembrane region" description="Helical" evidence="2">
    <location>
        <begin position="112"/>
        <end position="133"/>
    </location>
</feature>
<evidence type="ECO:0000256" key="1">
    <source>
        <dbReference type="SAM" id="MobiDB-lite"/>
    </source>
</evidence>
<proteinExistence type="predicted"/>
<dbReference type="InterPro" id="IPR016566">
    <property type="entry name" value="UCP010219"/>
</dbReference>